<dbReference type="InterPro" id="IPR029052">
    <property type="entry name" value="Metallo-depent_PP-like"/>
</dbReference>
<dbReference type="Proteomes" id="UP000185812">
    <property type="component" value="Unassembled WGS sequence"/>
</dbReference>
<dbReference type="InterPro" id="IPR038607">
    <property type="entry name" value="PhoD-like_sf"/>
</dbReference>
<evidence type="ECO:0000259" key="3">
    <source>
        <dbReference type="Pfam" id="PF25077"/>
    </source>
</evidence>
<reference evidence="5" key="1">
    <citation type="submission" date="2016-11" db="EMBL/GenBank/DDBJ databases">
        <authorList>
            <person name="Varghese N."/>
            <person name="Submissions S."/>
        </authorList>
    </citation>
    <scope>NUCLEOTIDE SEQUENCE [LARGE SCALE GENOMIC DNA]</scope>
    <source>
        <strain evidence="5">DSM 22212</strain>
    </source>
</reference>
<dbReference type="SUPFAM" id="SSF56300">
    <property type="entry name" value="Metallo-dependent phosphatases"/>
    <property type="match status" value="1"/>
</dbReference>
<dbReference type="RefSeq" id="WP_245771946.1">
    <property type="nucleotide sequence ID" value="NZ_FRAU01000003.1"/>
</dbReference>
<proteinExistence type="predicted"/>
<dbReference type="CDD" id="cd07389">
    <property type="entry name" value="MPP_PhoD"/>
    <property type="match status" value="1"/>
</dbReference>
<feature type="domain" description="DUF7800" evidence="3">
    <location>
        <begin position="39"/>
        <end position="129"/>
    </location>
</feature>
<feature type="chain" id="PRO_5012296906" evidence="1">
    <location>
        <begin position="23"/>
        <end position="461"/>
    </location>
</feature>
<accession>A0A1M6SUB0</accession>
<dbReference type="EMBL" id="FRAU01000003">
    <property type="protein sequence ID" value="SHK48256.1"/>
    <property type="molecule type" value="Genomic_DNA"/>
</dbReference>
<dbReference type="AlphaFoldDB" id="A0A1M6SUB0"/>
<evidence type="ECO:0000256" key="1">
    <source>
        <dbReference type="SAM" id="SignalP"/>
    </source>
</evidence>
<dbReference type="InterPro" id="IPR018946">
    <property type="entry name" value="PhoD-like_MPP"/>
</dbReference>
<dbReference type="Pfam" id="PF09423">
    <property type="entry name" value="PhoD"/>
    <property type="match status" value="1"/>
</dbReference>
<evidence type="ECO:0000313" key="4">
    <source>
        <dbReference type="EMBL" id="SHK48256.1"/>
    </source>
</evidence>
<dbReference type="PANTHER" id="PTHR33987:SF1">
    <property type="entry name" value="CALCINEURIN-LIKE METALLO-PHOSPHOESTERASE SUPERFAMILY PROTEIN"/>
    <property type="match status" value="1"/>
</dbReference>
<keyword evidence="1" id="KW-0732">Signal</keyword>
<dbReference type="Pfam" id="PF25077">
    <property type="entry name" value="DUF7800"/>
    <property type="match status" value="1"/>
</dbReference>
<dbReference type="InterPro" id="IPR056702">
    <property type="entry name" value="DUF7800"/>
</dbReference>
<evidence type="ECO:0000259" key="2">
    <source>
        <dbReference type="Pfam" id="PF09423"/>
    </source>
</evidence>
<name>A0A1M6SUB0_9BACT</name>
<gene>
    <name evidence="4" type="ORF">SAMN04488087_1229</name>
</gene>
<sequence>MPMHCKRALLLGLLLWAIAAAAQEAPVRLPETLPVAELLRAGPMNGHATQREVVIWLQTWAPAQVQLLYREEGMPEDSARITPPYFAGPETDYTVHISIPYLEPGRRYVYDVVLNDTILTLPYQPRFQTQPLWQWRTDPPTFTVAATSCFYVNDPPYDRPGRPYGGDFQILTHLARLQPDVMLWLGDNTYLREADFGSPTMMSYRYAHTRSHPLLQELLATAHHYAIWDDHDYGPNNADRSYVLKGAALRLFQQYWANPSYGLPGTPGVFTQFTWGDVDFFLLDDRFYRSPNDAPDDSTKTMWGEAQLTWLIDALTYSRAPFKIVANGNQILNRYTRFESVAARFPRDYERLLQEIVRRRISGVVFLSGDRHHTELMRYQPEGFYPLYEITTSPLTAGPSNIEENNPLRIEGTLLRERNVVLLTFSGPRTDRVLTITAYDAQGQERWRYTIRARELRPPEP</sequence>
<evidence type="ECO:0000313" key="5">
    <source>
        <dbReference type="Proteomes" id="UP000185812"/>
    </source>
</evidence>
<protein>
    <submittedName>
        <fullName evidence="4">Alkaline phosphatase D</fullName>
    </submittedName>
</protein>
<dbReference type="Gene3D" id="3.60.21.70">
    <property type="entry name" value="PhoD-like phosphatase"/>
    <property type="match status" value="1"/>
</dbReference>
<feature type="signal peptide" evidence="1">
    <location>
        <begin position="1"/>
        <end position="22"/>
    </location>
</feature>
<dbReference type="PANTHER" id="PTHR33987">
    <property type="entry name" value="CALCINEURIN-LIKE METALLO-PHOSPHOESTERASE SUPERFAMILY PROTEIN"/>
    <property type="match status" value="1"/>
</dbReference>
<organism evidence="4 5">
    <name type="scientific">Rhodothermus profundi</name>
    <dbReference type="NCBI Taxonomy" id="633813"/>
    <lineage>
        <taxon>Bacteria</taxon>
        <taxon>Pseudomonadati</taxon>
        <taxon>Rhodothermota</taxon>
        <taxon>Rhodothermia</taxon>
        <taxon>Rhodothermales</taxon>
        <taxon>Rhodothermaceae</taxon>
        <taxon>Rhodothermus</taxon>
    </lineage>
</organism>
<feature type="domain" description="PhoD-like phosphatase metallophosphatase" evidence="2">
    <location>
        <begin position="166"/>
        <end position="405"/>
    </location>
</feature>
<keyword evidence="5" id="KW-1185">Reference proteome</keyword>
<dbReference type="STRING" id="633813.SAMN04488087_1229"/>